<sequence length="204" mass="22544">MSTASPRIGIDRFVDADWMEIAAAVVRGEATEDALRSRLAGDISGLQVQRKVVGILNRMWQPQDAPRREVAVEAAVLAIGGHADRVAAFEAVAVCAYPYFRQVAENLGRLLRLQGSCTAGEVHRRMFELHGKRTTIDQATSYCFKTMVSWGMVRRADDLRLVPADPLPLATPGRQLLNRVANLSRQSVSPMQATDPLLFPFRQS</sequence>
<comment type="caution">
    <text evidence="1">The sequence shown here is derived from an EMBL/GenBank/DDBJ whole genome shotgun (WGS) entry which is preliminary data.</text>
</comment>
<proteinExistence type="predicted"/>
<protein>
    <recommendedName>
        <fullName evidence="3">DUF1819 family protein</fullName>
    </recommendedName>
</protein>
<organism evidence="1 2">
    <name type="scientific">Sphingomonas corticis</name>
    <dbReference type="NCBI Taxonomy" id="2722791"/>
    <lineage>
        <taxon>Bacteria</taxon>
        <taxon>Pseudomonadati</taxon>
        <taxon>Pseudomonadota</taxon>
        <taxon>Alphaproteobacteria</taxon>
        <taxon>Sphingomonadales</taxon>
        <taxon>Sphingomonadaceae</taxon>
        <taxon>Sphingomonas</taxon>
    </lineage>
</organism>
<keyword evidence="2" id="KW-1185">Reference proteome</keyword>
<accession>A0ABX1CMG1</accession>
<dbReference type="RefSeq" id="WP_168134692.1">
    <property type="nucleotide sequence ID" value="NZ_JAAVJH010000006.1"/>
</dbReference>
<name>A0ABX1CMG1_9SPHN</name>
<evidence type="ECO:0000313" key="2">
    <source>
        <dbReference type="Proteomes" id="UP000732399"/>
    </source>
</evidence>
<gene>
    <name evidence="1" type="ORF">HBH26_11205</name>
</gene>
<reference evidence="1 2" key="1">
    <citation type="submission" date="2020-03" db="EMBL/GenBank/DDBJ databases">
        <authorList>
            <person name="Wang L."/>
            <person name="He N."/>
            <person name="Li Y."/>
            <person name="Fang Y."/>
            <person name="Zhang F."/>
        </authorList>
    </citation>
    <scope>NUCLEOTIDE SEQUENCE [LARGE SCALE GENOMIC DNA]</scope>
    <source>
        <strain evidence="1 2">36D10-4-7</strain>
    </source>
</reference>
<evidence type="ECO:0008006" key="3">
    <source>
        <dbReference type="Google" id="ProtNLM"/>
    </source>
</evidence>
<dbReference type="Proteomes" id="UP000732399">
    <property type="component" value="Unassembled WGS sequence"/>
</dbReference>
<dbReference type="EMBL" id="JAAVJH010000006">
    <property type="protein sequence ID" value="NJR79152.1"/>
    <property type="molecule type" value="Genomic_DNA"/>
</dbReference>
<evidence type="ECO:0000313" key="1">
    <source>
        <dbReference type="EMBL" id="NJR79152.1"/>
    </source>
</evidence>